<dbReference type="CDD" id="cd00067">
    <property type="entry name" value="GAL4"/>
    <property type="match status" value="1"/>
</dbReference>
<proteinExistence type="predicted"/>
<dbReference type="GO" id="GO:0009893">
    <property type="term" value="P:positive regulation of metabolic process"/>
    <property type="evidence" value="ECO:0007669"/>
    <property type="project" value="UniProtKB-ARBA"/>
</dbReference>
<feature type="region of interest" description="Disordered" evidence="7">
    <location>
        <begin position="469"/>
        <end position="518"/>
    </location>
</feature>
<evidence type="ECO:0000256" key="6">
    <source>
        <dbReference type="ARBA" id="ARBA00023242"/>
    </source>
</evidence>
<dbReference type="EMBL" id="MSFO01000001">
    <property type="protein sequence ID" value="PLB55675.1"/>
    <property type="molecule type" value="Genomic_DNA"/>
</dbReference>
<accession>A0A2I2GS19</accession>
<dbReference type="GO" id="GO:0003677">
    <property type="term" value="F:DNA binding"/>
    <property type="evidence" value="ECO:0007669"/>
    <property type="project" value="UniProtKB-KW"/>
</dbReference>
<feature type="compositionally biased region" description="Polar residues" evidence="7">
    <location>
        <begin position="479"/>
        <end position="494"/>
    </location>
</feature>
<comment type="caution">
    <text evidence="9">The sequence shown here is derived from an EMBL/GenBank/DDBJ whole genome shotgun (WGS) entry which is preliminary data.</text>
</comment>
<feature type="compositionally biased region" description="Pro residues" evidence="7">
    <location>
        <begin position="499"/>
        <end position="511"/>
    </location>
</feature>
<name>A0A2I2GS19_9EURO</name>
<dbReference type="SUPFAM" id="SSF57701">
    <property type="entry name" value="Zn2/Cys6 DNA-binding domain"/>
    <property type="match status" value="1"/>
</dbReference>
<dbReference type="Gene3D" id="4.10.240.10">
    <property type="entry name" value="Zn(2)-C6 fungal-type DNA-binding domain"/>
    <property type="match status" value="1"/>
</dbReference>
<sequence>MASVYSKRENIAPLRSRLGCKTCRIRKVKCGQEKPNCKRCTSTGRKCEYDASPASNTFSSTPSTGSILDRPLSSAPNTVWRERRAFAYYSEHAASLIAGDLDSSFWREIVPQICRREPAVWDAVNAMSALFESPDPCLDPVFLRRSPEMFRSLHQSHRDAFTWYSRSLSKVQSQLSQGTVDTYTALVSCVLFICIETLQGHVESALGLYRQGESLILDLLHRGNSKGPYFAEKFFLEDTVIPLFLRLGTIALTISGVPPSRLIGTGNIMSTNQFTSLNSARFAMMPLASEGLLFQRAAEEHLLAVGGELHVTEEFIAQQKILIARLEGWHCSFQQFLELSPESKNGAAILLVYYAAIKIVVSAGLAEDEAIYDAHTSDFQTLVDQADLALDASAGLNGAQPPFTFEMGVGIPLFLAAMKCRHRSIRTRALHLLRKSPPVQGFYKCAPGAALAQGISEIEDGLSILMLKGPEPHTGAMSPASTSGSYDQPSSCPTKTPEPSLPPTFNTPPYSPERVSSTRSIIPDKARIKFIGIFRPQDTPWHVGDLDLSKWKRGPDQLFMKFMRNQYNTSSGLWERVDDVIPLDY</sequence>
<dbReference type="AlphaFoldDB" id="A0A2I2GS19"/>
<keyword evidence="4" id="KW-0238">DNA-binding</keyword>
<dbReference type="Proteomes" id="UP000234275">
    <property type="component" value="Unassembled WGS sequence"/>
</dbReference>
<evidence type="ECO:0000256" key="4">
    <source>
        <dbReference type="ARBA" id="ARBA00023125"/>
    </source>
</evidence>
<keyword evidence="3" id="KW-0805">Transcription regulation</keyword>
<dbReference type="PROSITE" id="PS00463">
    <property type="entry name" value="ZN2_CY6_FUNGAL_1"/>
    <property type="match status" value="1"/>
</dbReference>
<dbReference type="PANTHER" id="PTHR36206">
    <property type="entry name" value="ASPERCRYPTIN BIOSYNTHESIS CLUSTER-SPECIFIC TRANSCRIPTION REGULATOR ATNN-RELATED"/>
    <property type="match status" value="1"/>
</dbReference>
<dbReference type="GO" id="GO:0008270">
    <property type="term" value="F:zinc ion binding"/>
    <property type="evidence" value="ECO:0007669"/>
    <property type="project" value="InterPro"/>
</dbReference>
<feature type="domain" description="Zn(2)-C6 fungal-type" evidence="8">
    <location>
        <begin position="19"/>
        <end position="49"/>
    </location>
</feature>
<dbReference type="PANTHER" id="PTHR36206:SF14">
    <property type="entry name" value="ZN(2)-C6 FUNGAL-TYPE DOMAIN-CONTAINING PROTEIN-RELATED"/>
    <property type="match status" value="1"/>
</dbReference>
<dbReference type="OrthoDB" id="3145928at2759"/>
<dbReference type="GO" id="GO:0000981">
    <property type="term" value="F:DNA-binding transcription factor activity, RNA polymerase II-specific"/>
    <property type="evidence" value="ECO:0007669"/>
    <property type="project" value="InterPro"/>
</dbReference>
<keyword evidence="10" id="KW-1185">Reference proteome</keyword>
<organism evidence="9 10">
    <name type="scientific">Aspergillus steynii IBT 23096</name>
    <dbReference type="NCBI Taxonomy" id="1392250"/>
    <lineage>
        <taxon>Eukaryota</taxon>
        <taxon>Fungi</taxon>
        <taxon>Dikarya</taxon>
        <taxon>Ascomycota</taxon>
        <taxon>Pezizomycotina</taxon>
        <taxon>Eurotiomycetes</taxon>
        <taxon>Eurotiomycetidae</taxon>
        <taxon>Eurotiales</taxon>
        <taxon>Aspergillaceae</taxon>
        <taxon>Aspergillus</taxon>
        <taxon>Aspergillus subgen. Circumdati</taxon>
    </lineage>
</organism>
<evidence type="ECO:0000256" key="2">
    <source>
        <dbReference type="ARBA" id="ARBA00022833"/>
    </source>
</evidence>
<protein>
    <submittedName>
        <fullName evidence="9">Putative C6 finger domain protein</fullName>
    </submittedName>
</protein>
<dbReference type="InterPro" id="IPR036864">
    <property type="entry name" value="Zn2-C6_fun-type_DNA-bd_sf"/>
</dbReference>
<evidence type="ECO:0000256" key="7">
    <source>
        <dbReference type="SAM" id="MobiDB-lite"/>
    </source>
</evidence>
<evidence type="ECO:0000256" key="5">
    <source>
        <dbReference type="ARBA" id="ARBA00023163"/>
    </source>
</evidence>
<dbReference type="SMART" id="SM00066">
    <property type="entry name" value="GAL4"/>
    <property type="match status" value="1"/>
</dbReference>
<dbReference type="PROSITE" id="PS50048">
    <property type="entry name" value="ZN2_CY6_FUNGAL_2"/>
    <property type="match status" value="1"/>
</dbReference>
<keyword evidence="6" id="KW-0539">Nucleus</keyword>
<keyword evidence="5" id="KW-0804">Transcription</keyword>
<gene>
    <name evidence="9" type="ORF">P170DRAFT_422202</name>
</gene>
<dbReference type="InterPro" id="IPR052360">
    <property type="entry name" value="Transcr_Regulatory_Proteins"/>
</dbReference>
<dbReference type="RefSeq" id="XP_024710977.1">
    <property type="nucleotide sequence ID" value="XM_024847422.1"/>
</dbReference>
<dbReference type="Pfam" id="PF00172">
    <property type="entry name" value="Zn_clus"/>
    <property type="match status" value="1"/>
</dbReference>
<dbReference type="InterPro" id="IPR001138">
    <property type="entry name" value="Zn2Cys6_DnaBD"/>
</dbReference>
<keyword evidence="2" id="KW-0862">Zinc</keyword>
<evidence type="ECO:0000256" key="1">
    <source>
        <dbReference type="ARBA" id="ARBA00022723"/>
    </source>
</evidence>
<evidence type="ECO:0000259" key="8">
    <source>
        <dbReference type="PROSITE" id="PS50048"/>
    </source>
</evidence>
<dbReference type="VEuPathDB" id="FungiDB:P170DRAFT_422202"/>
<dbReference type="STRING" id="1392250.A0A2I2GS19"/>
<evidence type="ECO:0000313" key="10">
    <source>
        <dbReference type="Proteomes" id="UP000234275"/>
    </source>
</evidence>
<keyword evidence="1" id="KW-0479">Metal-binding</keyword>
<evidence type="ECO:0000256" key="3">
    <source>
        <dbReference type="ARBA" id="ARBA00023015"/>
    </source>
</evidence>
<evidence type="ECO:0000313" key="9">
    <source>
        <dbReference type="EMBL" id="PLB55675.1"/>
    </source>
</evidence>
<dbReference type="GeneID" id="36555121"/>
<reference evidence="9 10" key="1">
    <citation type="submission" date="2016-12" db="EMBL/GenBank/DDBJ databases">
        <title>The genomes of Aspergillus section Nigri reveals drivers in fungal speciation.</title>
        <authorList>
            <consortium name="DOE Joint Genome Institute"/>
            <person name="Vesth T.C."/>
            <person name="Nybo J."/>
            <person name="Theobald S."/>
            <person name="Brandl J."/>
            <person name="Frisvad J.C."/>
            <person name="Nielsen K.F."/>
            <person name="Lyhne E.K."/>
            <person name="Kogle M.E."/>
            <person name="Kuo A."/>
            <person name="Riley R."/>
            <person name="Clum A."/>
            <person name="Nolan M."/>
            <person name="Lipzen A."/>
            <person name="Salamov A."/>
            <person name="Henrissat B."/>
            <person name="Wiebenga A."/>
            <person name="De Vries R.P."/>
            <person name="Grigoriev I.V."/>
            <person name="Mortensen U.H."/>
            <person name="Andersen M.R."/>
            <person name="Baker S.E."/>
        </authorList>
    </citation>
    <scope>NUCLEOTIDE SEQUENCE [LARGE SCALE GENOMIC DNA]</scope>
    <source>
        <strain evidence="9 10">IBT 23096</strain>
    </source>
</reference>